<dbReference type="RefSeq" id="WP_087048547.1">
    <property type="nucleotide sequence ID" value="NZ_FCOB02000028.1"/>
</dbReference>
<protein>
    <submittedName>
        <fullName evidence="1">Uncharacterized protein</fullName>
    </submittedName>
</protein>
<comment type="caution">
    <text evidence="1">The sequence shown here is derived from an EMBL/GenBank/DDBJ whole genome shotgun (WGS) entry which is preliminary data.</text>
</comment>
<evidence type="ECO:0000313" key="2">
    <source>
        <dbReference type="Proteomes" id="UP000054978"/>
    </source>
</evidence>
<dbReference type="STRING" id="1777144.AWB83_05203"/>
<gene>
    <name evidence="1" type="ORF">AWB83_05203</name>
</gene>
<organism evidence="1 2">
    <name type="scientific">Caballeronia ptereochthonis</name>
    <dbReference type="NCBI Taxonomy" id="1777144"/>
    <lineage>
        <taxon>Bacteria</taxon>
        <taxon>Pseudomonadati</taxon>
        <taxon>Pseudomonadota</taxon>
        <taxon>Betaproteobacteria</taxon>
        <taxon>Burkholderiales</taxon>
        <taxon>Burkholderiaceae</taxon>
        <taxon>Caballeronia</taxon>
    </lineage>
</organism>
<dbReference type="AlphaFoldDB" id="A0A158D9I5"/>
<accession>A0A158D9I5</accession>
<proteinExistence type="predicted"/>
<keyword evidence="2" id="KW-1185">Reference proteome</keyword>
<reference evidence="1" key="1">
    <citation type="submission" date="2016-01" db="EMBL/GenBank/DDBJ databases">
        <authorList>
            <person name="Peeters C."/>
        </authorList>
    </citation>
    <scope>NUCLEOTIDE SEQUENCE [LARGE SCALE GENOMIC DNA]</scope>
    <source>
        <strain evidence="1">LMG 29326</strain>
    </source>
</reference>
<dbReference type="OrthoDB" id="1495534at2"/>
<sequence length="86" mass="9350">MSARCANAQPACGRCAHWADDRALLEARIAGLASLGSAYGESVGESRLCLVHDRLVMPRDRCAAFMARSAEHEAAFMRLRSGQSQR</sequence>
<name>A0A158D9I5_9BURK</name>
<dbReference type="EMBL" id="FCOB02000028">
    <property type="protein sequence ID" value="SAK91332.1"/>
    <property type="molecule type" value="Genomic_DNA"/>
</dbReference>
<evidence type="ECO:0000313" key="1">
    <source>
        <dbReference type="EMBL" id="SAK91332.1"/>
    </source>
</evidence>
<dbReference type="Proteomes" id="UP000054978">
    <property type="component" value="Unassembled WGS sequence"/>
</dbReference>